<dbReference type="Proteomes" id="UP000307440">
    <property type="component" value="Unassembled WGS sequence"/>
</dbReference>
<evidence type="ECO:0000256" key="1">
    <source>
        <dbReference type="ARBA" id="ARBA00022857"/>
    </source>
</evidence>
<dbReference type="Gene3D" id="3.20.20.100">
    <property type="entry name" value="NADP-dependent oxidoreductase domain"/>
    <property type="match status" value="1"/>
</dbReference>
<name>A0A5C3L2B4_COPMA</name>
<keyword evidence="1" id="KW-0521">NADP</keyword>
<dbReference type="PANTHER" id="PTHR43364:SF7">
    <property type="entry name" value="NADP-DEPENDENT OXIDOREDUCTASE DOMAIN-CONTAINING PROTEIN-RELATED"/>
    <property type="match status" value="1"/>
</dbReference>
<reference evidence="4 5" key="1">
    <citation type="journal article" date="2019" name="Nat. Ecol. Evol.">
        <title>Megaphylogeny resolves global patterns of mushroom evolution.</title>
        <authorList>
            <person name="Varga T."/>
            <person name="Krizsan K."/>
            <person name="Foldi C."/>
            <person name="Dima B."/>
            <person name="Sanchez-Garcia M."/>
            <person name="Sanchez-Ramirez S."/>
            <person name="Szollosi G.J."/>
            <person name="Szarkandi J.G."/>
            <person name="Papp V."/>
            <person name="Albert L."/>
            <person name="Andreopoulos W."/>
            <person name="Angelini C."/>
            <person name="Antonin V."/>
            <person name="Barry K.W."/>
            <person name="Bougher N.L."/>
            <person name="Buchanan P."/>
            <person name="Buyck B."/>
            <person name="Bense V."/>
            <person name="Catcheside P."/>
            <person name="Chovatia M."/>
            <person name="Cooper J."/>
            <person name="Damon W."/>
            <person name="Desjardin D."/>
            <person name="Finy P."/>
            <person name="Geml J."/>
            <person name="Haridas S."/>
            <person name="Hughes K."/>
            <person name="Justo A."/>
            <person name="Karasinski D."/>
            <person name="Kautmanova I."/>
            <person name="Kiss B."/>
            <person name="Kocsube S."/>
            <person name="Kotiranta H."/>
            <person name="LaButti K.M."/>
            <person name="Lechner B.E."/>
            <person name="Liimatainen K."/>
            <person name="Lipzen A."/>
            <person name="Lukacs Z."/>
            <person name="Mihaltcheva S."/>
            <person name="Morgado L.N."/>
            <person name="Niskanen T."/>
            <person name="Noordeloos M.E."/>
            <person name="Ohm R.A."/>
            <person name="Ortiz-Santana B."/>
            <person name="Ovrebo C."/>
            <person name="Racz N."/>
            <person name="Riley R."/>
            <person name="Savchenko A."/>
            <person name="Shiryaev A."/>
            <person name="Soop K."/>
            <person name="Spirin V."/>
            <person name="Szebenyi C."/>
            <person name="Tomsovsky M."/>
            <person name="Tulloss R.E."/>
            <person name="Uehling J."/>
            <person name="Grigoriev I.V."/>
            <person name="Vagvolgyi C."/>
            <person name="Papp T."/>
            <person name="Martin F.M."/>
            <person name="Miettinen O."/>
            <person name="Hibbett D.S."/>
            <person name="Nagy L.G."/>
        </authorList>
    </citation>
    <scope>NUCLEOTIDE SEQUENCE [LARGE SCALE GENOMIC DNA]</scope>
    <source>
        <strain evidence="4 5">CBS 121175</strain>
    </source>
</reference>
<feature type="domain" description="NADP-dependent oxidoreductase" evidence="3">
    <location>
        <begin position="2"/>
        <end position="273"/>
    </location>
</feature>
<dbReference type="Pfam" id="PF00248">
    <property type="entry name" value="Aldo_ket_red"/>
    <property type="match status" value="1"/>
</dbReference>
<accession>A0A5C3L2B4</accession>
<evidence type="ECO:0000259" key="3">
    <source>
        <dbReference type="Pfam" id="PF00248"/>
    </source>
</evidence>
<dbReference type="OrthoDB" id="48988at2759"/>
<dbReference type="SUPFAM" id="SSF51430">
    <property type="entry name" value="NAD(P)-linked oxidoreductase"/>
    <property type="match status" value="1"/>
</dbReference>
<dbReference type="InterPro" id="IPR023210">
    <property type="entry name" value="NADP_OxRdtase_dom"/>
</dbReference>
<protein>
    <submittedName>
        <fullName evidence="4">Aldo/keto reductase</fullName>
    </submittedName>
</protein>
<dbReference type="InterPro" id="IPR036812">
    <property type="entry name" value="NAD(P)_OxRdtase_dom_sf"/>
</dbReference>
<dbReference type="InterPro" id="IPR050523">
    <property type="entry name" value="AKR_Detox_Biosynth"/>
</dbReference>
<evidence type="ECO:0000313" key="4">
    <source>
        <dbReference type="EMBL" id="TFK26838.1"/>
    </source>
</evidence>
<evidence type="ECO:0000256" key="2">
    <source>
        <dbReference type="ARBA" id="ARBA00038157"/>
    </source>
</evidence>
<dbReference type="PANTHER" id="PTHR43364">
    <property type="entry name" value="NADH-SPECIFIC METHYLGLYOXAL REDUCTASE-RELATED"/>
    <property type="match status" value="1"/>
</dbReference>
<evidence type="ECO:0000313" key="5">
    <source>
        <dbReference type="Proteomes" id="UP000307440"/>
    </source>
</evidence>
<proteinExistence type="inferred from homology"/>
<dbReference type="AlphaFoldDB" id="A0A5C3L2B4"/>
<keyword evidence="5" id="KW-1185">Reference proteome</keyword>
<gene>
    <name evidence="4" type="ORF">FA15DRAFT_702422</name>
</gene>
<organism evidence="4 5">
    <name type="scientific">Coprinopsis marcescibilis</name>
    <name type="common">Agaric fungus</name>
    <name type="synonym">Psathyrella marcescibilis</name>
    <dbReference type="NCBI Taxonomy" id="230819"/>
    <lineage>
        <taxon>Eukaryota</taxon>
        <taxon>Fungi</taxon>
        <taxon>Dikarya</taxon>
        <taxon>Basidiomycota</taxon>
        <taxon>Agaricomycotina</taxon>
        <taxon>Agaricomycetes</taxon>
        <taxon>Agaricomycetidae</taxon>
        <taxon>Agaricales</taxon>
        <taxon>Agaricineae</taxon>
        <taxon>Psathyrellaceae</taxon>
        <taxon>Coprinopsis</taxon>
    </lineage>
</organism>
<dbReference type="EMBL" id="ML210170">
    <property type="protein sequence ID" value="TFK26838.1"/>
    <property type="molecule type" value="Genomic_DNA"/>
</dbReference>
<sequence>MTKQSSFNPLDAYFEKGGNFIDTANFYQSGSSESTIGEWAEKRGIRDQLFIATKYDGPTKLMGDKVAQKVFYVGIGSKALKLAIAGSPKNLRTDYIDLLYVHVWTWDTTVEELMKSLHNLVTQGKVLYLGISDTPAWVANGASFSALSREESFLPMARSEGMALAPWGVLAAGKLRTDAEEEARIKSGENGRTFLQSDWKRNEAERAASLALEKVAKEVGAKSITSVAIAYVLHKAPFVFPIVGGRKVEQLEQNIEALDLSLTEDQIKALESVSPNLGFPYYMSGSGDTLSPWLALTGVKDKVEYPAPIRPVKARL</sequence>
<comment type="similarity">
    <text evidence="2">Belongs to the aldo/keto reductase family. Aldo/keto reductase 2 subfamily.</text>
</comment>
<dbReference type="STRING" id="230819.A0A5C3L2B4"/>